<evidence type="ECO:0000256" key="1">
    <source>
        <dbReference type="SAM" id="MobiDB-lite"/>
    </source>
</evidence>
<evidence type="ECO:0000313" key="2">
    <source>
        <dbReference type="EMBL" id="CAK9006039.1"/>
    </source>
</evidence>
<comment type="caution">
    <text evidence="2">The sequence shown here is derived from an EMBL/GenBank/DDBJ whole genome shotgun (WGS) entry which is preliminary data.</text>
</comment>
<gene>
    <name evidence="2" type="ORF">SCF082_LOCUS8852</name>
</gene>
<feature type="compositionally biased region" description="Polar residues" evidence="1">
    <location>
        <begin position="55"/>
        <end position="67"/>
    </location>
</feature>
<dbReference type="Proteomes" id="UP001642464">
    <property type="component" value="Unassembled WGS sequence"/>
</dbReference>
<name>A0ABP0IVE3_9DINO</name>
<dbReference type="EMBL" id="CAXAMM010005113">
    <property type="protein sequence ID" value="CAK9006039.1"/>
    <property type="molecule type" value="Genomic_DNA"/>
</dbReference>
<keyword evidence="3" id="KW-1185">Reference proteome</keyword>
<feature type="compositionally biased region" description="Polar residues" evidence="1">
    <location>
        <begin position="1"/>
        <end position="20"/>
    </location>
</feature>
<feature type="compositionally biased region" description="Polar residues" evidence="1">
    <location>
        <begin position="208"/>
        <end position="240"/>
    </location>
</feature>
<accession>A0ABP0IVE3</accession>
<feature type="region of interest" description="Disordered" evidence="1">
    <location>
        <begin position="1"/>
        <end position="248"/>
    </location>
</feature>
<feature type="compositionally biased region" description="Polar residues" evidence="1">
    <location>
        <begin position="77"/>
        <end position="87"/>
    </location>
</feature>
<evidence type="ECO:0000313" key="3">
    <source>
        <dbReference type="Proteomes" id="UP001642464"/>
    </source>
</evidence>
<protein>
    <submittedName>
        <fullName evidence="2">Uncharacterized protein</fullName>
    </submittedName>
</protein>
<sequence length="248" mass="25599">MPVTRPVSSQSQSRPTTAASIASEPLPFTWPPSEAKSSVRTASPRREAEALRPPASSSGESRATTASGVPGSRLDSRASSITSNVLPSGTVELPTILPNVELPQLVEQTSRETSKTIDAPSPPRCSREASKSQVPEDPAEAEEIRSDPVSDSLTATVGLDRSPPAEASKGAVSSQPAKASNIAPSPPEANPGRDVSPPAEASKGAVSSCPQQKPVNLASDTKVPTSRSLQGCSLVSTSKSIQRRSFAA</sequence>
<organism evidence="2 3">
    <name type="scientific">Durusdinium trenchii</name>
    <dbReference type="NCBI Taxonomy" id="1381693"/>
    <lineage>
        <taxon>Eukaryota</taxon>
        <taxon>Sar</taxon>
        <taxon>Alveolata</taxon>
        <taxon>Dinophyceae</taxon>
        <taxon>Suessiales</taxon>
        <taxon>Symbiodiniaceae</taxon>
        <taxon>Durusdinium</taxon>
    </lineage>
</organism>
<reference evidence="2 3" key="1">
    <citation type="submission" date="2024-02" db="EMBL/GenBank/DDBJ databases">
        <authorList>
            <person name="Chen Y."/>
            <person name="Shah S."/>
            <person name="Dougan E. K."/>
            <person name="Thang M."/>
            <person name="Chan C."/>
        </authorList>
    </citation>
    <scope>NUCLEOTIDE SEQUENCE [LARGE SCALE GENOMIC DNA]</scope>
</reference>
<proteinExistence type="predicted"/>